<proteinExistence type="predicted"/>
<dbReference type="Proteomes" id="UP001139353">
    <property type="component" value="Unassembled WGS sequence"/>
</dbReference>
<dbReference type="AlphaFoldDB" id="A0A9X1YKF3"/>
<reference evidence="1" key="1">
    <citation type="submission" date="2021-11" db="EMBL/GenBank/DDBJ databases">
        <title>BS-T2-15 a new species belonging to the Comamonadaceae family isolated from the soil of a French oak forest.</title>
        <authorList>
            <person name="Mieszkin S."/>
            <person name="Alain K."/>
        </authorList>
    </citation>
    <scope>NUCLEOTIDE SEQUENCE</scope>
    <source>
        <strain evidence="1">BS-T2-15</strain>
    </source>
</reference>
<protein>
    <submittedName>
        <fullName evidence="1">Uncharacterized protein</fullName>
    </submittedName>
</protein>
<accession>A0A9X1YKF3</accession>
<dbReference type="EMBL" id="JAJLJH010000004">
    <property type="protein sequence ID" value="MCK9687342.1"/>
    <property type="molecule type" value="Genomic_DNA"/>
</dbReference>
<name>A0A9X1YKF3_9BURK</name>
<keyword evidence="2" id="KW-1185">Reference proteome</keyword>
<evidence type="ECO:0000313" key="1">
    <source>
        <dbReference type="EMBL" id="MCK9687342.1"/>
    </source>
</evidence>
<organism evidence="1 2">
    <name type="scientific">Scleromatobacter humisilvae</name>
    <dbReference type="NCBI Taxonomy" id="2897159"/>
    <lineage>
        <taxon>Bacteria</taxon>
        <taxon>Pseudomonadati</taxon>
        <taxon>Pseudomonadota</taxon>
        <taxon>Betaproteobacteria</taxon>
        <taxon>Burkholderiales</taxon>
        <taxon>Sphaerotilaceae</taxon>
        <taxon>Scleromatobacter</taxon>
    </lineage>
</organism>
<gene>
    <name evidence="1" type="ORF">LPC04_16670</name>
</gene>
<sequence>MNDSNPLVGRLSIFKTEPGLYDYEMTCEGQDLLVGGGFNSIVAAIEAGADITGPVTALEVAYRGIVAGTYPLRRLAVDAEAIARHAVETYAAVMS</sequence>
<dbReference type="RefSeq" id="WP_275683382.1">
    <property type="nucleotide sequence ID" value="NZ_JAJLJH010000004.1"/>
</dbReference>
<evidence type="ECO:0000313" key="2">
    <source>
        <dbReference type="Proteomes" id="UP001139353"/>
    </source>
</evidence>
<comment type="caution">
    <text evidence="1">The sequence shown here is derived from an EMBL/GenBank/DDBJ whole genome shotgun (WGS) entry which is preliminary data.</text>
</comment>